<reference evidence="2" key="1">
    <citation type="submission" date="2016-10" db="EMBL/GenBank/DDBJ databases">
        <authorList>
            <person name="Benchimol M."/>
            <person name="Almeida L.G."/>
            <person name="Vasconcelos A.T."/>
            <person name="Perreira-Neves A."/>
            <person name="Rosa I.A."/>
            <person name="Tasca T."/>
            <person name="Bogo M.R."/>
            <person name="de Souza W."/>
        </authorList>
    </citation>
    <scope>NUCLEOTIDE SEQUENCE [LARGE SCALE GENOMIC DNA]</scope>
    <source>
        <strain evidence="2">K</strain>
    </source>
</reference>
<keyword evidence="1" id="KW-0472">Membrane</keyword>
<dbReference type="PANTHER" id="PTHR35899:SF1">
    <property type="entry name" value="PEPTIDASE C1A PAPAIN C-TERMINAL DOMAIN-CONTAINING PROTEIN"/>
    <property type="match status" value="1"/>
</dbReference>
<comment type="caution">
    <text evidence="2">The sequence shown here is derived from an EMBL/GenBank/DDBJ whole genome shotgun (WGS) entry which is preliminary data.</text>
</comment>
<accession>A0A1J4JD56</accession>
<dbReference type="AlphaFoldDB" id="A0A1J4JD56"/>
<protein>
    <submittedName>
        <fullName evidence="2">Uncharacterized protein</fullName>
    </submittedName>
</protein>
<evidence type="ECO:0000313" key="3">
    <source>
        <dbReference type="Proteomes" id="UP000179807"/>
    </source>
</evidence>
<feature type="transmembrane region" description="Helical" evidence="1">
    <location>
        <begin position="20"/>
        <end position="49"/>
    </location>
</feature>
<dbReference type="RefSeq" id="XP_068349344.1">
    <property type="nucleotide sequence ID" value="XM_068495267.1"/>
</dbReference>
<keyword evidence="3" id="KW-1185">Reference proteome</keyword>
<name>A0A1J4JD56_9EUKA</name>
<dbReference type="VEuPathDB" id="TrichDB:TRFO_10152"/>
<dbReference type="PANTHER" id="PTHR35899">
    <property type="entry name" value="PAPAIN FAMILY CYSTEINE PROTEASE DOMAIN CONTAINING PROTEIN"/>
    <property type="match status" value="1"/>
</dbReference>
<organism evidence="2 3">
    <name type="scientific">Tritrichomonas foetus</name>
    <dbReference type="NCBI Taxonomy" id="1144522"/>
    <lineage>
        <taxon>Eukaryota</taxon>
        <taxon>Metamonada</taxon>
        <taxon>Parabasalia</taxon>
        <taxon>Tritrichomonadida</taxon>
        <taxon>Tritrichomonadidae</taxon>
        <taxon>Tritrichomonas</taxon>
    </lineage>
</organism>
<evidence type="ECO:0000313" key="2">
    <source>
        <dbReference type="EMBL" id="OHS96207.1"/>
    </source>
</evidence>
<dbReference type="EMBL" id="MLAK01001193">
    <property type="protein sequence ID" value="OHS96207.1"/>
    <property type="molecule type" value="Genomic_DNA"/>
</dbReference>
<dbReference type="Proteomes" id="UP000179807">
    <property type="component" value="Unassembled WGS sequence"/>
</dbReference>
<sequence>MNRSNNNFHELPHERINTTLANPMCVILTFIGIFLIISSGGIIVFWLAYRHGMNMDLVALYDLQPPREEPLPTRFSISDSYFIPKHSYNKSTEDVFAASYLLESHYRAKGITNKYIQPNQYLEISKSLMHDHLLDFCTSENGVSSVFCSQMNHPDDHFIFSSINDSSNSIFPEAANQKTPNNPLKFSFSDPQIFSGVSTTKRSLLISGIPHSMTMPLPKARFWFPCTIDSNNKMCKDRLFQCSYNQAQYCYFTDFPIEGDFIESESTQIVSGHRQSLILLAYNDFFIPNNILSNFYHSQNSNSYSYKLYRSGANSPVYSANSYGGFILKTGRNITGHSIEYLIGNISNHQENILCPDPTNIFFWIPATFECSSKYLDITKCSSSKHVINGKKILTGATELICINDDFCEKDKKYVLLAENEKNLTAKLSFLETGTPVANVINLESRKIETIEKLPFQFLFHAFQPTQIKEPSSPEICGHIFYSYNAIRQISAHLAPGTESWRVFNVKIQWAKRSYPNISKEFDYTSIIESMRNITTVNLTEMYPFFY</sequence>
<gene>
    <name evidence="2" type="ORF">TRFO_10152</name>
</gene>
<evidence type="ECO:0000256" key="1">
    <source>
        <dbReference type="SAM" id="Phobius"/>
    </source>
</evidence>
<dbReference type="GeneID" id="94829971"/>
<keyword evidence="1" id="KW-0812">Transmembrane</keyword>
<proteinExistence type="predicted"/>
<keyword evidence="1" id="KW-1133">Transmembrane helix</keyword>
<dbReference type="OrthoDB" id="59402at2759"/>